<accession>K0TRK1</accession>
<comment type="caution">
    <text evidence="1">The sequence shown here is derived from an EMBL/GenBank/DDBJ whole genome shotgun (WGS) entry which is preliminary data.</text>
</comment>
<gene>
    <name evidence="1" type="ORF">THAOC_00195</name>
</gene>
<evidence type="ECO:0000313" key="2">
    <source>
        <dbReference type="Proteomes" id="UP000266841"/>
    </source>
</evidence>
<reference evidence="1 2" key="1">
    <citation type="journal article" date="2012" name="Genome Biol.">
        <title>Genome and low-iron response of an oceanic diatom adapted to chronic iron limitation.</title>
        <authorList>
            <person name="Lommer M."/>
            <person name="Specht M."/>
            <person name="Roy A.S."/>
            <person name="Kraemer L."/>
            <person name="Andreson R."/>
            <person name="Gutowska M.A."/>
            <person name="Wolf J."/>
            <person name="Bergner S.V."/>
            <person name="Schilhabel M.B."/>
            <person name="Klostermeier U.C."/>
            <person name="Beiko R.G."/>
            <person name="Rosenstiel P."/>
            <person name="Hippler M."/>
            <person name="Laroche J."/>
        </authorList>
    </citation>
    <scope>NUCLEOTIDE SEQUENCE [LARGE SCALE GENOMIC DNA]</scope>
    <source>
        <strain evidence="1 2">CCMP1005</strain>
    </source>
</reference>
<dbReference type="AlphaFoldDB" id="K0TRK1"/>
<name>K0TRK1_THAOC</name>
<sequence>MNIHSMKKFEEETHVVHNMLTCCSMWLATRPREQHIAAALLATLALVVKMDEHIGATNAIERLVWSQLDPEEELRTLVFEEHWMLSNFATAGNTAIVYAMFSVLAWSSGCFPTLMQKNKMEGVKVLYNLAQIFACSFMSIQ</sequence>
<dbReference type="EMBL" id="AGNL01000207">
    <property type="protein sequence ID" value="EJK77937.1"/>
    <property type="molecule type" value="Genomic_DNA"/>
</dbReference>
<protein>
    <submittedName>
        <fullName evidence="1">Uncharacterized protein</fullName>
    </submittedName>
</protein>
<organism evidence="1 2">
    <name type="scientific">Thalassiosira oceanica</name>
    <name type="common">Marine diatom</name>
    <dbReference type="NCBI Taxonomy" id="159749"/>
    <lineage>
        <taxon>Eukaryota</taxon>
        <taxon>Sar</taxon>
        <taxon>Stramenopiles</taxon>
        <taxon>Ochrophyta</taxon>
        <taxon>Bacillariophyta</taxon>
        <taxon>Coscinodiscophyceae</taxon>
        <taxon>Thalassiosirophycidae</taxon>
        <taxon>Thalassiosirales</taxon>
        <taxon>Thalassiosiraceae</taxon>
        <taxon>Thalassiosira</taxon>
    </lineage>
</organism>
<proteinExistence type="predicted"/>
<keyword evidence="2" id="KW-1185">Reference proteome</keyword>
<evidence type="ECO:0000313" key="1">
    <source>
        <dbReference type="EMBL" id="EJK77937.1"/>
    </source>
</evidence>
<feature type="non-terminal residue" evidence="1">
    <location>
        <position position="141"/>
    </location>
</feature>
<dbReference type="Proteomes" id="UP000266841">
    <property type="component" value="Unassembled WGS sequence"/>
</dbReference>